<proteinExistence type="predicted"/>
<dbReference type="SUPFAM" id="SSF142906">
    <property type="entry name" value="YjbR-like"/>
    <property type="match status" value="1"/>
</dbReference>
<keyword evidence="1" id="KW-0238">DNA-binding</keyword>
<dbReference type="InterPro" id="IPR038056">
    <property type="entry name" value="YjbR-like_sf"/>
</dbReference>
<dbReference type="EMBL" id="FOFP01000020">
    <property type="protein sequence ID" value="SER26562.1"/>
    <property type="molecule type" value="Genomic_DNA"/>
</dbReference>
<reference evidence="1 2" key="1">
    <citation type="submission" date="2016-10" db="EMBL/GenBank/DDBJ databases">
        <authorList>
            <person name="Varghese N."/>
            <person name="Submissions S."/>
        </authorList>
    </citation>
    <scope>NUCLEOTIDE SEQUENCE [LARGE SCALE GENOMIC DNA]</scope>
    <source>
        <strain evidence="1 2">CIP 109853</strain>
    </source>
</reference>
<dbReference type="InterPro" id="IPR007351">
    <property type="entry name" value="YjbR"/>
</dbReference>
<name>A0ABY1BNR4_9PSED</name>
<evidence type="ECO:0000313" key="2">
    <source>
        <dbReference type="Proteomes" id="UP000198512"/>
    </source>
</evidence>
<protein>
    <submittedName>
        <fullName evidence="1">Predicted DNA-binding protein, MmcQ/YjbR family</fullName>
    </submittedName>
</protein>
<dbReference type="Gene3D" id="3.90.1150.30">
    <property type="match status" value="1"/>
</dbReference>
<accession>A0ABY1BNR4</accession>
<gene>
    <name evidence="1" type="ORF">SAMN05216600_12011</name>
</gene>
<evidence type="ECO:0000313" key="1">
    <source>
        <dbReference type="EMBL" id="SER26562.1"/>
    </source>
</evidence>
<dbReference type="PANTHER" id="PTHR35145:SF1">
    <property type="entry name" value="CYTOPLASMIC PROTEIN"/>
    <property type="match status" value="1"/>
</dbReference>
<dbReference type="RefSeq" id="WP_069519736.1">
    <property type="nucleotide sequence ID" value="NZ_FOFP01000020.1"/>
</dbReference>
<dbReference type="Pfam" id="PF04237">
    <property type="entry name" value="YjbR"/>
    <property type="match status" value="1"/>
</dbReference>
<dbReference type="InterPro" id="IPR058532">
    <property type="entry name" value="YjbR/MT2646/Rv2570-like"/>
</dbReference>
<dbReference type="PANTHER" id="PTHR35145">
    <property type="entry name" value="CYTOPLASMIC PROTEIN-RELATED"/>
    <property type="match status" value="1"/>
</dbReference>
<organism evidence="1 2">
    <name type="scientific">Pseudomonas cuatrocienegasensis</name>
    <dbReference type="NCBI Taxonomy" id="543360"/>
    <lineage>
        <taxon>Bacteria</taxon>
        <taxon>Pseudomonadati</taxon>
        <taxon>Pseudomonadota</taxon>
        <taxon>Gammaproteobacteria</taxon>
        <taxon>Pseudomonadales</taxon>
        <taxon>Pseudomonadaceae</taxon>
        <taxon>Pseudomonas</taxon>
    </lineage>
</organism>
<dbReference type="GO" id="GO:0003677">
    <property type="term" value="F:DNA binding"/>
    <property type="evidence" value="ECO:0007669"/>
    <property type="project" value="UniProtKB-KW"/>
</dbReference>
<sequence length="124" mass="14143">MTKDELEHYCLALPGVQLDLKWRGMRVFSVAGNRMFAMIDPYRDSLSFKVEHTSFLAHTDRPGIRPAPYLARAHWISMAASQPPLADSELRALLMAAHQLVVRRLPRYRQASLLLDQGSAEQRL</sequence>
<keyword evidence="2" id="KW-1185">Reference proteome</keyword>
<comment type="caution">
    <text evidence="1">The sequence shown here is derived from an EMBL/GenBank/DDBJ whole genome shotgun (WGS) entry which is preliminary data.</text>
</comment>
<dbReference type="Proteomes" id="UP000198512">
    <property type="component" value="Unassembled WGS sequence"/>
</dbReference>